<dbReference type="InterPro" id="IPR036259">
    <property type="entry name" value="MFS_trans_sf"/>
</dbReference>
<feature type="transmembrane region" description="Helical" evidence="2">
    <location>
        <begin position="761"/>
        <end position="784"/>
    </location>
</feature>
<dbReference type="Proteomes" id="UP000694888">
    <property type="component" value="Unplaced"/>
</dbReference>
<keyword evidence="3" id="KW-1185">Reference proteome</keyword>
<keyword evidence="2" id="KW-0472">Membrane</keyword>
<sequence>MVFLPDVVDSSVGASHPSTKVSPEAVKPGTPEKAAGALSKNGPLFKERDGQLLGKRGEFSGTLKSPDVHSDETQSETMGYLPSQGLGPSGSALNLVLTPEDGESSTGLKQFGASELLSDEDETRNDEDDGDDDDDDVDDDENNDQNVSMSEVFSNPDDDGSDFPCDDLDLNDEDEDDEDDNIDDTEGDKTKLTYPTDTGYAWVVVLAVFCIQFLFVGYLKSLGIFLVEFQEKFNSTSSMTSLVVGVMEAIASLFSFLVMGLMFKFAYPRTVCLIGSVIFTAAIIGNSLIERFELLCLTQGCLFGLSIALLYGPSLFVLMQYFERRRAFATALGTCGTSFGGVVLPLLIRYLLDEYSLRGGTLMTAGVLMHSIAFSAMLRPIEKNEMVLKIPESKKSPQNVRSGVRKELGTFEKLRQRFRGLEGESSELDKKSECSRSFRGSHNSINQRNGHLKFDPKKITNIAPFSSKLEICEEGVPLKIEQNIIVGSHGDLVVVPVGNGITSSSVSLVNGSQESLVASNNDFHAKLTEINNQNGSLVSIVNQNGSVVVSPVTESSYSNNHLAAPAVTFPRRWNDSLATENTPSLYDVESMAYTDIGSKYSHSKRQLSRSTASIFCSTSTLNTNFADLISIEQDTYFKQTQLDDTAKPQTFFRKFCFSLLNNPLLKSTSFWVLVVFYFSATIGQAVPQMYIPALAKEKGLTPSQSAMLISLMNTLDIPCRIVVGVLVNCGFVSPSKACILPMFVIGMVGQMTAFFNSYESMLAMAVMYGLFMGVYFAMQSLVVIEALGMKNFTSAIGFYYLIMGLAGAVSYPISGALRDLTGSYVSAYTYLATMELVAMLQLIVLQFTTRFDKRRGIINTDEDDSTEGEQLKENGN</sequence>
<dbReference type="SUPFAM" id="SSF103473">
    <property type="entry name" value="MFS general substrate transporter"/>
    <property type="match status" value="1"/>
</dbReference>
<dbReference type="GeneID" id="101852434"/>
<feature type="transmembrane region" description="Helical" evidence="2">
    <location>
        <begin position="825"/>
        <end position="845"/>
    </location>
</feature>
<dbReference type="InterPro" id="IPR050327">
    <property type="entry name" value="Proton-linked_MCT"/>
</dbReference>
<evidence type="ECO:0000313" key="4">
    <source>
        <dbReference type="RefSeq" id="XP_005107969.2"/>
    </source>
</evidence>
<dbReference type="Gene3D" id="1.20.1250.20">
    <property type="entry name" value="MFS general substrate transporter like domains"/>
    <property type="match status" value="2"/>
</dbReference>
<organism evidence="3 6">
    <name type="scientific">Aplysia californica</name>
    <name type="common">California sea hare</name>
    <dbReference type="NCBI Taxonomy" id="6500"/>
    <lineage>
        <taxon>Eukaryota</taxon>
        <taxon>Metazoa</taxon>
        <taxon>Spiralia</taxon>
        <taxon>Lophotrochozoa</taxon>
        <taxon>Mollusca</taxon>
        <taxon>Gastropoda</taxon>
        <taxon>Heterobranchia</taxon>
        <taxon>Euthyneura</taxon>
        <taxon>Tectipleura</taxon>
        <taxon>Aplysiida</taxon>
        <taxon>Aplysioidea</taxon>
        <taxon>Aplysiidae</taxon>
        <taxon>Aplysia</taxon>
    </lineage>
</organism>
<feature type="transmembrane region" description="Helical" evidence="2">
    <location>
        <begin position="239"/>
        <end position="263"/>
    </location>
</feature>
<proteinExistence type="predicted"/>
<keyword evidence="2" id="KW-0812">Transmembrane</keyword>
<protein>
    <submittedName>
        <fullName evidence="4 5">Uncharacterized protein LOC101852434</fullName>
    </submittedName>
</protein>
<dbReference type="PANTHER" id="PTHR11360">
    <property type="entry name" value="MONOCARBOXYLATE TRANSPORTER"/>
    <property type="match status" value="1"/>
</dbReference>
<dbReference type="RefSeq" id="XP_012943269.1">
    <property type="nucleotide sequence ID" value="XM_013087815.2"/>
</dbReference>
<feature type="transmembrane region" description="Helical" evidence="2">
    <location>
        <begin position="199"/>
        <end position="219"/>
    </location>
</feature>
<dbReference type="RefSeq" id="XP_005107969.2">
    <property type="nucleotide sequence ID" value="XM_005107912.3"/>
</dbReference>
<reference evidence="4 5" key="1">
    <citation type="submission" date="2025-05" db="UniProtKB">
        <authorList>
            <consortium name="RefSeq"/>
        </authorList>
    </citation>
    <scope>IDENTIFICATION</scope>
</reference>
<feature type="transmembrane region" description="Helical" evidence="2">
    <location>
        <begin position="360"/>
        <end position="378"/>
    </location>
</feature>
<evidence type="ECO:0000256" key="2">
    <source>
        <dbReference type="SAM" id="Phobius"/>
    </source>
</evidence>
<dbReference type="InterPro" id="IPR011701">
    <property type="entry name" value="MFS"/>
</dbReference>
<keyword evidence="2" id="KW-1133">Transmembrane helix</keyword>
<name>A0ABM1A9A2_APLCA</name>
<feature type="region of interest" description="Disordered" evidence="1">
    <location>
        <begin position="1"/>
        <end position="188"/>
    </location>
</feature>
<feature type="compositionally biased region" description="Polar residues" evidence="1">
    <location>
        <begin position="12"/>
        <end position="21"/>
    </location>
</feature>
<feature type="compositionally biased region" description="Acidic residues" evidence="1">
    <location>
        <begin position="156"/>
        <end position="186"/>
    </location>
</feature>
<evidence type="ECO:0000256" key="1">
    <source>
        <dbReference type="SAM" id="MobiDB-lite"/>
    </source>
</evidence>
<feature type="compositionally biased region" description="Acidic residues" evidence="1">
    <location>
        <begin position="117"/>
        <end position="143"/>
    </location>
</feature>
<dbReference type="RefSeq" id="XP_012943268.1">
    <property type="nucleotide sequence ID" value="XM_013087814.2"/>
</dbReference>
<gene>
    <name evidence="4 5 6" type="primary">LOC101852434</name>
</gene>
<evidence type="ECO:0000313" key="5">
    <source>
        <dbReference type="RefSeq" id="XP_012943268.1"/>
    </source>
</evidence>
<accession>A0ABM1A9A2</accession>
<feature type="compositionally biased region" description="Basic and acidic residues" evidence="1">
    <location>
        <begin position="45"/>
        <end position="58"/>
    </location>
</feature>
<feature type="transmembrane region" description="Helical" evidence="2">
    <location>
        <begin position="270"/>
        <end position="289"/>
    </location>
</feature>
<evidence type="ECO:0000313" key="3">
    <source>
        <dbReference type="Proteomes" id="UP000694888"/>
    </source>
</evidence>
<feature type="transmembrane region" description="Helical" evidence="2">
    <location>
        <begin position="328"/>
        <end position="348"/>
    </location>
</feature>
<dbReference type="PANTHER" id="PTHR11360:SF306">
    <property type="entry name" value="RE01051P"/>
    <property type="match status" value="1"/>
</dbReference>
<feature type="transmembrane region" description="Helical" evidence="2">
    <location>
        <begin position="301"/>
        <end position="321"/>
    </location>
</feature>
<feature type="transmembrane region" description="Helical" evidence="2">
    <location>
        <begin position="796"/>
        <end position="813"/>
    </location>
</feature>
<feature type="transmembrane region" description="Helical" evidence="2">
    <location>
        <begin position="668"/>
        <end position="686"/>
    </location>
</feature>
<dbReference type="Pfam" id="PF07690">
    <property type="entry name" value="MFS_1"/>
    <property type="match status" value="2"/>
</dbReference>
<evidence type="ECO:0000313" key="6">
    <source>
        <dbReference type="RefSeq" id="XP_012943269.1"/>
    </source>
</evidence>